<reference evidence="8 9" key="1">
    <citation type="submission" date="2017-05" db="EMBL/GenBank/DDBJ databases">
        <authorList>
            <person name="Varghese N."/>
            <person name="Submissions S."/>
        </authorList>
    </citation>
    <scope>NUCLEOTIDE SEQUENCE [LARGE SCALE GENOMIC DNA]</scope>
    <source>
        <strain evidence="8 9">DSM 27040</strain>
    </source>
</reference>
<evidence type="ECO:0000313" key="8">
    <source>
        <dbReference type="EMBL" id="SMO85678.1"/>
    </source>
</evidence>
<dbReference type="GO" id="GO:0006782">
    <property type="term" value="P:protoporphyrinogen IX biosynthetic process"/>
    <property type="evidence" value="ECO:0007669"/>
    <property type="project" value="TreeGrafter"/>
</dbReference>
<comment type="subunit">
    <text evidence="3">Homodimer.</text>
</comment>
<dbReference type="InterPro" id="IPR001260">
    <property type="entry name" value="Coprogen_oxidase_aer"/>
</dbReference>
<gene>
    <name evidence="8" type="ORF">SAMN06265379_11025</name>
</gene>
<dbReference type="InterPro" id="IPR036406">
    <property type="entry name" value="Coprogen_oxidase_aer_sf"/>
</dbReference>
<dbReference type="EC" id="1.3.3.3" evidence="4"/>
<evidence type="ECO:0000256" key="1">
    <source>
        <dbReference type="ARBA" id="ARBA00005168"/>
    </source>
</evidence>
<dbReference type="GO" id="GO:0005737">
    <property type="term" value="C:cytoplasm"/>
    <property type="evidence" value="ECO:0007669"/>
    <property type="project" value="TreeGrafter"/>
</dbReference>
<dbReference type="AlphaFoldDB" id="A0A521EP38"/>
<evidence type="ECO:0000256" key="4">
    <source>
        <dbReference type="ARBA" id="ARBA00012869"/>
    </source>
</evidence>
<dbReference type="PANTHER" id="PTHR10755:SF0">
    <property type="entry name" value="OXYGEN-DEPENDENT COPROPORPHYRINOGEN-III OXIDASE, MITOCHONDRIAL"/>
    <property type="match status" value="1"/>
</dbReference>
<dbReference type="RefSeq" id="WP_142534351.1">
    <property type="nucleotide sequence ID" value="NZ_FXTB01000010.1"/>
</dbReference>
<dbReference type="PANTHER" id="PTHR10755">
    <property type="entry name" value="COPROPORPHYRINOGEN III OXIDASE, MITOCHONDRIAL"/>
    <property type="match status" value="1"/>
</dbReference>
<dbReference type="SUPFAM" id="SSF102886">
    <property type="entry name" value="Coproporphyrinogen III oxidase"/>
    <property type="match status" value="1"/>
</dbReference>
<dbReference type="EMBL" id="FXTB01000010">
    <property type="protein sequence ID" value="SMO85678.1"/>
    <property type="molecule type" value="Genomic_DNA"/>
</dbReference>
<dbReference type="PROSITE" id="PS01021">
    <property type="entry name" value="COPROGEN_OXIDASE"/>
    <property type="match status" value="1"/>
</dbReference>
<dbReference type="GO" id="GO:0004109">
    <property type="term" value="F:coproporphyrinogen oxidase activity"/>
    <property type="evidence" value="ECO:0007669"/>
    <property type="project" value="UniProtKB-EC"/>
</dbReference>
<sequence length="299" mass="34986">MLQHTEKIASIYQKLQQEMCRQLEQCDGKAKFAQIPWAKDIGSGLTCVMRHGNVIEKAGLNFSHVEADFTDKMECLLGHKANRYSATGISSIIHPFNPFMPIIHMNVRFFELNNGVRWFGGGIDLTPHYVDTAEAAWFHQTLQNICDKYDTNYYPQYKDWADDYFYIKHRNETRGVGGIFFDHIEPDGEEAFQKILEFTVELAKAYPQIYCAIMDKKRDTPFDESNKQWQCLRRSRYVEYNLIYDRGTRFGLESNGNTESILVSMPPIAQWEYDFKPKENSPEQNTLEWLKKGIDWVKQ</sequence>
<keyword evidence="5" id="KW-0560">Oxidoreductase</keyword>
<evidence type="ECO:0000256" key="5">
    <source>
        <dbReference type="ARBA" id="ARBA00023002"/>
    </source>
</evidence>
<dbReference type="NCBIfam" id="NF003727">
    <property type="entry name" value="PRK05330.1"/>
    <property type="match status" value="1"/>
</dbReference>
<dbReference type="Proteomes" id="UP000319040">
    <property type="component" value="Unassembled WGS sequence"/>
</dbReference>
<dbReference type="InterPro" id="IPR018375">
    <property type="entry name" value="Coprogen_oxidase_CS"/>
</dbReference>
<keyword evidence="6" id="KW-0350">Heme biosynthesis</keyword>
<keyword evidence="9" id="KW-1185">Reference proteome</keyword>
<protein>
    <recommendedName>
        <fullName evidence="4">coproporphyrinogen oxidase</fullName>
        <ecNumber evidence="4">1.3.3.3</ecNumber>
    </recommendedName>
</protein>
<evidence type="ECO:0000256" key="7">
    <source>
        <dbReference type="ARBA" id="ARBA00023244"/>
    </source>
</evidence>
<evidence type="ECO:0000313" key="9">
    <source>
        <dbReference type="Proteomes" id="UP000319040"/>
    </source>
</evidence>
<dbReference type="Pfam" id="PF01218">
    <property type="entry name" value="Coprogen_oxidas"/>
    <property type="match status" value="1"/>
</dbReference>
<dbReference type="OrthoDB" id="9777553at2"/>
<dbReference type="PRINTS" id="PR00073">
    <property type="entry name" value="COPRGNOXDASE"/>
</dbReference>
<dbReference type="PIRSF" id="PIRSF000166">
    <property type="entry name" value="Coproporphyri_ox"/>
    <property type="match status" value="1"/>
</dbReference>
<evidence type="ECO:0000256" key="3">
    <source>
        <dbReference type="ARBA" id="ARBA00011738"/>
    </source>
</evidence>
<accession>A0A521EP38</accession>
<comment type="pathway">
    <text evidence="1">Porphyrin-containing compound metabolism; protoporphyrin-IX biosynthesis; protoporphyrinogen-IX from coproporphyrinogen-III (O2 route): step 1/1.</text>
</comment>
<evidence type="ECO:0000256" key="2">
    <source>
        <dbReference type="ARBA" id="ARBA00010644"/>
    </source>
</evidence>
<evidence type="ECO:0000256" key="6">
    <source>
        <dbReference type="ARBA" id="ARBA00023133"/>
    </source>
</evidence>
<keyword evidence="7" id="KW-0627">Porphyrin biosynthesis</keyword>
<proteinExistence type="inferred from homology"/>
<organism evidence="8 9">
    <name type="scientific">Saccharicrinis carchari</name>
    <dbReference type="NCBI Taxonomy" id="1168039"/>
    <lineage>
        <taxon>Bacteria</taxon>
        <taxon>Pseudomonadati</taxon>
        <taxon>Bacteroidota</taxon>
        <taxon>Bacteroidia</taxon>
        <taxon>Marinilabiliales</taxon>
        <taxon>Marinilabiliaceae</taxon>
        <taxon>Saccharicrinis</taxon>
    </lineage>
</organism>
<comment type="similarity">
    <text evidence="2">Belongs to the aerobic coproporphyrinogen-III oxidase family.</text>
</comment>
<dbReference type="Gene3D" id="3.40.1500.10">
    <property type="entry name" value="Coproporphyrinogen III oxidase, aerobic"/>
    <property type="match status" value="1"/>
</dbReference>
<name>A0A521EP38_SACCC</name>